<feature type="transmembrane region" description="Helical" evidence="2">
    <location>
        <begin position="162"/>
        <end position="181"/>
    </location>
</feature>
<evidence type="ECO:0000259" key="3">
    <source>
        <dbReference type="Pfam" id="PF09335"/>
    </source>
</evidence>
<dbReference type="InterPro" id="IPR032816">
    <property type="entry name" value="VTT_dom"/>
</dbReference>
<feature type="transmembrane region" description="Helical" evidence="2">
    <location>
        <begin position="129"/>
        <end position="150"/>
    </location>
</feature>
<gene>
    <name evidence="4" type="ORF">BRE01_28660</name>
</gene>
<feature type="transmembrane region" description="Helical" evidence="2">
    <location>
        <begin position="95"/>
        <end position="117"/>
    </location>
</feature>
<proteinExistence type="inferred from homology"/>
<organism evidence="4 5">
    <name type="scientific">Brevibacillus reuszeri</name>
    <dbReference type="NCBI Taxonomy" id="54915"/>
    <lineage>
        <taxon>Bacteria</taxon>
        <taxon>Bacillati</taxon>
        <taxon>Bacillota</taxon>
        <taxon>Bacilli</taxon>
        <taxon>Bacillales</taxon>
        <taxon>Paenibacillaceae</taxon>
        <taxon>Brevibacillus</taxon>
    </lineage>
</organism>
<evidence type="ECO:0000256" key="2">
    <source>
        <dbReference type="SAM" id="Phobius"/>
    </source>
</evidence>
<evidence type="ECO:0000313" key="5">
    <source>
        <dbReference type="Proteomes" id="UP000319578"/>
    </source>
</evidence>
<keyword evidence="2" id="KW-0472">Membrane</keyword>
<dbReference type="PANTHER" id="PTHR42709">
    <property type="entry name" value="ALKALINE PHOSPHATASE LIKE PROTEIN"/>
    <property type="match status" value="1"/>
</dbReference>
<dbReference type="RefSeq" id="WP_084766162.1">
    <property type="nucleotide sequence ID" value="NZ_BJON01000011.1"/>
</dbReference>
<feature type="domain" description="VTT" evidence="3">
    <location>
        <begin position="22"/>
        <end position="147"/>
    </location>
</feature>
<dbReference type="PANTHER" id="PTHR42709:SF9">
    <property type="entry name" value="ALKALINE PHOSPHATASE LIKE PROTEIN"/>
    <property type="match status" value="1"/>
</dbReference>
<dbReference type="Pfam" id="PF09335">
    <property type="entry name" value="VTT_dom"/>
    <property type="match status" value="1"/>
</dbReference>
<accession>A0ABQ0TN24</accession>
<sequence>MASTEFVTLFAKMVKGMVEKPIPDEITVMSLGAQVAHIDAQIFVAFFSIYAGVSLVLASGYIIGGVLGTPIVNWLLQRRLIPTGKGRTREERDRLFGWMLCLGFFFPVVRHVIPFFIGAGRLPLRLFCLYFFPSSLIWTFHYYLAGYLFADRMDEMVAGVYTYSKITLIALCSIGLVYMVIRQLQRIEIEKDPKG</sequence>
<protein>
    <submittedName>
        <fullName evidence="4">Alkaline phosphatase</fullName>
    </submittedName>
</protein>
<feature type="transmembrane region" description="Helical" evidence="2">
    <location>
        <begin position="42"/>
        <end position="75"/>
    </location>
</feature>
<dbReference type="EMBL" id="BJON01000011">
    <property type="protein sequence ID" value="GED69164.1"/>
    <property type="molecule type" value="Genomic_DNA"/>
</dbReference>
<keyword evidence="2" id="KW-0812">Transmembrane</keyword>
<name>A0ABQ0TN24_9BACL</name>
<evidence type="ECO:0000313" key="4">
    <source>
        <dbReference type="EMBL" id="GED69164.1"/>
    </source>
</evidence>
<dbReference type="Proteomes" id="UP000319578">
    <property type="component" value="Unassembled WGS sequence"/>
</dbReference>
<keyword evidence="5" id="KW-1185">Reference proteome</keyword>
<comment type="caution">
    <text evidence="4">The sequence shown here is derived from an EMBL/GenBank/DDBJ whole genome shotgun (WGS) entry which is preliminary data.</text>
</comment>
<comment type="similarity">
    <text evidence="1">Belongs to the DedA family.</text>
</comment>
<dbReference type="InterPro" id="IPR051311">
    <property type="entry name" value="DedA_domain"/>
</dbReference>
<reference evidence="4 5" key="1">
    <citation type="submission" date="2019-06" db="EMBL/GenBank/DDBJ databases">
        <title>Whole genome shotgun sequence of Brevibacillus reuszeri NBRC 15719.</title>
        <authorList>
            <person name="Hosoyama A."/>
            <person name="Uohara A."/>
            <person name="Ohji S."/>
            <person name="Ichikawa N."/>
        </authorList>
    </citation>
    <scope>NUCLEOTIDE SEQUENCE [LARGE SCALE GENOMIC DNA]</scope>
    <source>
        <strain evidence="4 5">NBRC 15719</strain>
    </source>
</reference>
<evidence type="ECO:0000256" key="1">
    <source>
        <dbReference type="ARBA" id="ARBA00010792"/>
    </source>
</evidence>
<keyword evidence="2" id="KW-1133">Transmembrane helix</keyword>